<dbReference type="Gene3D" id="3.30.479.20">
    <property type="entry name" value="Elongation factor Ts, dimerisation domain"/>
    <property type="match status" value="2"/>
</dbReference>
<dbReference type="InterPro" id="IPR018101">
    <property type="entry name" value="Transl_elong_Ts_CS"/>
</dbReference>
<dbReference type="Gene3D" id="1.10.286.20">
    <property type="match status" value="1"/>
</dbReference>
<reference evidence="10" key="1">
    <citation type="submission" date="2023-04" db="EMBL/GenBank/DDBJ databases">
        <title>Completed genome of Mycoplasma lagogenitalium type strain 12MS.</title>
        <authorList>
            <person name="Spergser J."/>
        </authorList>
    </citation>
    <scope>NUCLEOTIDE SEQUENCE</scope>
    <source>
        <strain evidence="10">12MS</strain>
    </source>
</reference>
<keyword evidence="3 6" id="KW-0251">Elongation factor</keyword>
<accession>A0ABY8LUS0</accession>
<dbReference type="NCBIfam" id="TIGR00116">
    <property type="entry name" value="tsf"/>
    <property type="match status" value="1"/>
</dbReference>
<proteinExistence type="inferred from homology"/>
<dbReference type="PANTHER" id="PTHR11741:SF0">
    <property type="entry name" value="ELONGATION FACTOR TS, MITOCHONDRIAL"/>
    <property type="match status" value="1"/>
</dbReference>
<comment type="function">
    <text evidence="5 6 7">Associates with the EF-Tu.GDP complex and induces the exchange of GDP to GTP. It remains bound to the aminoacyl-tRNA.EF-Tu.GTP complex up to the GTP hydrolysis stage on the ribosome.</text>
</comment>
<evidence type="ECO:0000256" key="1">
    <source>
        <dbReference type="ARBA" id="ARBA00005532"/>
    </source>
</evidence>
<evidence type="ECO:0000256" key="8">
    <source>
        <dbReference type="RuleBase" id="RU000643"/>
    </source>
</evidence>
<keyword evidence="6" id="KW-0963">Cytoplasm</keyword>
<protein>
    <recommendedName>
        <fullName evidence="2 6">Elongation factor Ts</fullName>
        <shortName evidence="6">EF-Ts</shortName>
    </recommendedName>
</protein>
<evidence type="ECO:0000256" key="7">
    <source>
        <dbReference type="RuleBase" id="RU000642"/>
    </source>
</evidence>
<evidence type="ECO:0000313" key="11">
    <source>
        <dbReference type="Proteomes" id="UP001179842"/>
    </source>
</evidence>
<dbReference type="InterPro" id="IPR009060">
    <property type="entry name" value="UBA-like_sf"/>
</dbReference>
<dbReference type="PANTHER" id="PTHR11741">
    <property type="entry name" value="ELONGATION FACTOR TS"/>
    <property type="match status" value="1"/>
</dbReference>
<dbReference type="PROSITE" id="PS01127">
    <property type="entry name" value="EF_TS_2"/>
    <property type="match status" value="1"/>
</dbReference>
<evidence type="ECO:0000256" key="6">
    <source>
        <dbReference type="HAMAP-Rule" id="MF_00050"/>
    </source>
</evidence>
<evidence type="ECO:0000256" key="3">
    <source>
        <dbReference type="ARBA" id="ARBA00022768"/>
    </source>
</evidence>
<dbReference type="EMBL" id="CP122979">
    <property type="protein sequence ID" value="WGI36980.1"/>
    <property type="molecule type" value="Genomic_DNA"/>
</dbReference>
<name>A0ABY8LUS0_9BACT</name>
<dbReference type="SUPFAM" id="SSF46934">
    <property type="entry name" value="UBA-like"/>
    <property type="match status" value="1"/>
</dbReference>
<dbReference type="RefSeq" id="WP_280102283.1">
    <property type="nucleotide sequence ID" value="NZ_CP122979.1"/>
</dbReference>
<dbReference type="InterPro" id="IPR014039">
    <property type="entry name" value="Transl_elong_EFTs/EF1B_dimer"/>
</dbReference>
<keyword evidence="4 6" id="KW-0648">Protein biosynthesis</keyword>
<feature type="domain" description="Translation elongation factor EFTs/EF1B dimerisation" evidence="9">
    <location>
        <begin position="72"/>
        <end position="279"/>
    </location>
</feature>
<dbReference type="Gene3D" id="1.10.8.10">
    <property type="entry name" value="DNA helicase RuvA subunit, C-terminal domain"/>
    <property type="match status" value="1"/>
</dbReference>
<dbReference type="Pfam" id="PF00889">
    <property type="entry name" value="EF_TS"/>
    <property type="match status" value="1"/>
</dbReference>
<dbReference type="InterPro" id="IPR036402">
    <property type="entry name" value="EF-Ts_dimer_sf"/>
</dbReference>
<dbReference type="HAMAP" id="MF_00050">
    <property type="entry name" value="EF_Ts"/>
    <property type="match status" value="1"/>
</dbReference>
<organism evidence="10 11">
    <name type="scientific">Mesomycoplasma lagogenitalium</name>
    <dbReference type="NCBI Taxonomy" id="171286"/>
    <lineage>
        <taxon>Bacteria</taxon>
        <taxon>Bacillati</taxon>
        <taxon>Mycoplasmatota</taxon>
        <taxon>Mycoplasmoidales</taxon>
        <taxon>Metamycoplasmataceae</taxon>
        <taxon>Mesomycoplasma</taxon>
    </lineage>
</organism>
<dbReference type="GO" id="GO:0003746">
    <property type="term" value="F:translation elongation factor activity"/>
    <property type="evidence" value="ECO:0007669"/>
    <property type="project" value="UniProtKB-KW"/>
</dbReference>
<evidence type="ECO:0000256" key="5">
    <source>
        <dbReference type="ARBA" id="ARBA00025453"/>
    </source>
</evidence>
<comment type="subcellular location">
    <subcellularLocation>
        <location evidence="6 8">Cytoplasm</location>
    </subcellularLocation>
</comment>
<sequence length="302" mass="33106">MQKPNTMALIKELRERTDAPMVDCKKALESSDWNVEKAIAWLQENGKAKAAKKAGRIAAEGLVSAVADEKGAVIFEVNSETDFVAQNNQFVELVNKIGKILLVNDFTTNEQALALKDENGKTIEELTVDATATIGEKIAFRRVKKVSLSDNQSVGAYVHTNGRVASLVLVEGKDAETARNVSMHVAAMNPEYALVSQVSEQELTKLTSEIKSEIENDPKNASKPEKIKEMMVKGRVEKELAKNVLELQEFVMDSAFKVSEYLKSKKLALIDAVRFEVGEGITKEESDFAAEVAAQVASATKK</sequence>
<evidence type="ECO:0000256" key="2">
    <source>
        <dbReference type="ARBA" id="ARBA00016956"/>
    </source>
</evidence>
<dbReference type="InterPro" id="IPR001816">
    <property type="entry name" value="Transl_elong_EFTs/EF1B"/>
</dbReference>
<evidence type="ECO:0000256" key="4">
    <source>
        <dbReference type="ARBA" id="ARBA00022917"/>
    </source>
</evidence>
<evidence type="ECO:0000313" key="10">
    <source>
        <dbReference type="EMBL" id="WGI36980.1"/>
    </source>
</evidence>
<evidence type="ECO:0000259" key="9">
    <source>
        <dbReference type="Pfam" id="PF00889"/>
    </source>
</evidence>
<dbReference type="CDD" id="cd14275">
    <property type="entry name" value="UBA_EF-Ts"/>
    <property type="match status" value="1"/>
</dbReference>
<feature type="region of interest" description="Involved in Mg(2+) ion dislocation from EF-Tu" evidence="6">
    <location>
        <begin position="81"/>
        <end position="84"/>
    </location>
</feature>
<gene>
    <name evidence="6 10" type="primary">tsf</name>
    <name evidence="10" type="ORF">QEG99_01700</name>
</gene>
<dbReference type="SUPFAM" id="SSF54713">
    <property type="entry name" value="Elongation factor Ts (EF-Ts), dimerisation domain"/>
    <property type="match status" value="2"/>
</dbReference>
<dbReference type="Proteomes" id="UP001179842">
    <property type="component" value="Chromosome"/>
</dbReference>
<comment type="similarity">
    <text evidence="1 6 7">Belongs to the EF-Ts family.</text>
</comment>
<keyword evidence="11" id="KW-1185">Reference proteome</keyword>